<evidence type="ECO:0000313" key="4">
    <source>
        <dbReference type="Proteomes" id="UP000439780"/>
    </source>
</evidence>
<dbReference type="EMBL" id="WTYA01000008">
    <property type="protein sequence ID" value="MXP29360.1"/>
    <property type="molecule type" value="Genomic_DNA"/>
</dbReference>
<dbReference type="Proteomes" id="UP000439780">
    <property type="component" value="Unassembled WGS sequence"/>
</dbReference>
<reference evidence="3 4" key="1">
    <citation type="submission" date="2019-12" db="EMBL/GenBank/DDBJ databases">
        <title>Genomic-based taxomic classification of the family Erythrobacteraceae.</title>
        <authorList>
            <person name="Xu L."/>
        </authorList>
    </citation>
    <scope>NUCLEOTIDE SEQUENCE [LARGE SCALE GENOMIC DNA]</scope>
    <source>
        <strain evidence="3 4">KEMB 9005-328</strain>
    </source>
</reference>
<protein>
    <submittedName>
        <fullName evidence="3">Uncharacterized protein</fullName>
    </submittedName>
</protein>
<keyword evidence="2" id="KW-1133">Transmembrane helix</keyword>
<gene>
    <name evidence="3" type="ORF">GRI58_11055</name>
</gene>
<dbReference type="AlphaFoldDB" id="A0A845AGK1"/>
<feature type="compositionally biased region" description="Acidic residues" evidence="1">
    <location>
        <begin position="205"/>
        <end position="214"/>
    </location>
</feature>
<keyword evidence="4" id="KW-1185">Reference proteome</keyword>
<keyword evidence="2" id="KW-0472">Membrane</keyword>
<evidence type="ECO:0000256" key="2">
    <source>
        <dbReference type="SAM" id="Phobius"/>
    </source>
</evidence>
<feature type="transmembrane region" description="Helical" evidence="2">
    <location>
        <begin position="12"/>
        <end position="32"/>
    </location>
</feature>
<keyword evidence="2" id="KW-0812">Transmembrane</keyword>
<evidence type="ECO:0000313" key="3">
    <source>
        <dbReference type="EMBL" id="MXP29360.1"/>
    </source>
</evidence>
<accession>A0A845AGK1</accession>
<comment type="caution">
    <text evidence="3">The sequence shown here is derived from an EMBL/GenBank/DDBJ whole genome shotgun (WGS) entry which is preliminary data.</text>
</comment>
<evidence type="ECO:0000256" key="1">
    <source>
        <dbReference type="SAM" id="MobiDB-lite"/>
    </source>
</evidence>
<feature type="region of interest" description="Disordered" evidence="1">
    <location>
        <begin position="190"/>
        <end position="219"/>
    </location>
</feature>
<feature type="transmembrane region" description="Helical" evidence="2">
    <location>
        <begin position="63"/>
        <end position="84"/>
    </location>
</feature>
<sequence>MTRKRSILEHPALPYWGALWLAALVGLGVMVLPDWVIGRAVVVSRIDAVFPDLLPPLDLARHIAISLAAAVVVGLVGLMLFLLVSRALRRRHMHDWNELASELDSAPEELAERMPRPLRVREELDEGFDAEDDTATYVEEAQFEACPPDSDVSIRSGDDTAERWEEAELAELVERFDRALDAFQRDRIVQADQAPSPANIPVEAEAPEPIEDVTSDYSTERTELRAALDHLARARRD</sequence>
<dbReference type="RefSeq" id="WP_160753663.1">
    <property type="nucleotide sequence ID" value="NZ_WTYA01000008.1"/>
</dbReference>
<organism evidence="3 4">
    <name type="scientific">Qipengyuania algicida</name>
    <dbReference type="NCBI Taxonomy" id="1836209"/>
    <lineage>
        <taxon>Bacteria</taxon>
        <taxon>Pseudomonadati</taxon>
        <taxon>Pseudomonadota</taxon>
        <taxon>Alphaproteobacteria</taxon>
        <taxon>Sphingomonadales</taxon>
        <taxon>Erythrobacteraceae</taxon>
        <taxon>Qipengyuania</taxon>
    </lineage>
</organism>
<name>A0A845AGK1_9SPHN</name>
<proteinExistence type="predicted"/>